<dbReference type="PROSITE" id="PS01200">
    <property type="entry name" value="TUB_1"/>
    <property type="match status" value="1"/>
</dbReference>
<evidence type="ECO:0000256" key="3">
    <source>
        <dbReference type="ARBA" id="ARBA00022490"/>
    </source>
</evidence>
<evidence type="ECO:0000313" key="8">
    <source>
        <dbReference type="Proteomes" id="UP000659654"/>
    </source>
</evidence>
<evidence type="ECO:0000256" key="2">
    <source>
        <dbReference type="ARBA" id="ARBA00007129"/>
    </source>
</evidence>
<dbReference type="Gene3D" id="3.20.90.10">
    <property type="entry name" value="Tubby Protein, Chain A"/>
    <property type="match status" value="1"/>
</dbReference>
<dbReference type="EMBL" id="CAJFCV020000002">
    <property type="protein sequence ID" value="CAG9101802.1"/>
    <property type="molecule type" value="Genomic_DNA"/>
</dbReference>
<dbReference type="PANTHER" id="PTHR16517">
    <property type="entry name" value="TUBBY-RELATED"/>
    <property type="match status" value="1"/>
</dbReference>
<dbReference type="InterPro" id="IPR025659">
    <property type="entry name" value="Tubby-like_C"/>
</dbReference>
<dbReference type="PANTHER" id="PTHR16517:SF7">
    <property type="entry name" value="PROTEIN KING TUBBY"/>
    <property type="match status" value="1"/>
</dbReference>
<dbReference type="GO" id="GO:0005737">
    <property type="term" value="C:cytoplasm"/>
    <property type="evidence" value="ECO:0007669"/>
    <property type="project" value="UniProtKB-SubCell"/>
</dbReference>
<comment type="caution">
    <text evidence="7">The sequence shown here is derived from an EMBL/GenBank/DDBJ whole genome shotgun (WGS) entry which is preliminary data.</text>
</comment>
<organism evidence="7 8">
    <name type="scientific">Bursaphelenchus xylophilus</name>
    <name type="common">Pinewood nematode worm</name>
    <name type="synonym">Aphelenchoides xylophilus</name>
    <dbReference type="NCBI Taxonomy" id="6326"/>
    <lineage>
        <taxon>Eukaryota</taxon>
        <taxon>Metazoa</taxon>
        <taxon>Ecdysozoa</taxon>
        <taxon>Nematoda</taxon>
        <taxon>Chromadorea</taxon>
        <taxon>Rhabditida</taxon>
        <taxon>Tylenchina</taxon>
        <taxon>Tylenchomorpha</taxon>
        <taxon>Aphelenchoidea</taxon>
        <taxon>Aphelenchoididae</taxon>
        <taxon>Bursaphelenchus</taxon>
    </lineage>
</organism>
<dbReference type="OrthoDB" id="8775810at2759"/>
<protein>
    <recommendedName>
        <fullName evidence="4">Tubby-like protein</fullName>
    </recommendedName>
</protein>
<dbReference type="PROSITE" id="PS01201">
    <property type="entry name" value="TUB_2"/>
    <property type="match status" value="1"/>
</dbReference>
<dbReference type="SMR" id="A0A7I8WYZ8"/>
<gene>
    <name evidence="7" type="ORF">BXYJ_LOCUS5244</name>
</gene>
<dbReference type="GO" id="GO:0005929">
    <property type="term" value="C:cilium"/>
    <property type="evidence" value="ECO:0007669"/>
    <property type="project" value="TreeGrafter"/>
</dbReference>
<keyword evidence="8" id="KW-1185">Reference proteome</keyword>
<dbReference type="AlphaFoldDB" id="A0A7I8WYZ8"/>
<comment type="subcellular location">
    <subcellularLocation>
        <location evidence="1">Cytoplasm</location>
    </subcellularLocation>
</comment>
<feature type="domain" description="Tubby C-terminal" evidence="6">
    <location>
        <begin position="189"/>
        <end position="434"/>
    </location>
</feature>
<dbReference type="InterPro" id="IPR000007">
    <property type="entry name" value="Tubby_C"/>
</dbReference>
<feature type="region of interest" description="Disordered" evidence="5">
    <location>
        <begin position="138"/>
        <end position="159"/>
    </location>
</feature>
<evidence type="ECO:0000313" key="7">
    <source>
        <dbReference type="EMBL" id="CAD5217851.1"/>
    </source>
</evidence>
<evidence type="ECO:0000256" key="4">
    <source>
        <dbReference type="RuleBase" id="RU361125"/>
    </source>
</evidence>
<feature type="compositionally biased region" description="Low complexity" evidence="5">
    <location>
        <begin position="104"/>
        <end position="122"/>
    </location>
</feature>
<sequence length="440" mass="49603">MSNDWVTHNLQRQRHLLEERQRQRRMQQNGIVASKVERADSSEYDDPLPSTLNSGSLYSFLENAPAQKPSHTPIPSSKSISSISTGPKIITVKGLTPPHSQRQSLSMESTTTKTSSSTSVASDPVKPVIDVDRLDISASNDAISEGENDGSETVRPWEEDDNLETNVLEDTSVKLDVGDIVNNLDKFVMEPAKKNITMKCRITRDKKGMDKGMFPIYYLHLERDDNSGNNRNVFLLAARRRKKSATANYLISTDPTDLSRNGRSYISKVRSNAVGTMFTIYDNGDNPRKATVIGDGVRQELGAIIYETNVFGFKGPRKMTIILPALVDGEKRKEVRPVSEKDTILERYKSHRLEEMVLLNNKQPQWNEDTQSYVLNFHGRVTQASVKNFQIVHHLNPDYVVMQFGRINSEVFTMDFRYPLSPIQAFGIAMSSFHGKLACE</sequence>
<dbReference type="Proteomes" id="UP000582659">
    <property type="component" value="Unassembled WGS sequence"/>
</dbReference>
<proteinExistence type="inferred from homology"/>
<dbReference type="GO" id="GO:0061512">
    <property type="term" value="P:protein localization to cilium"/>
    <property type="evidence" value="ECO:0007669"/>
    <property type="project" value="TreeGrafter"/>
</dbReference>
<keyword evidence="3" id="KW-0963">Cytoplasm</keyword>
<dbReference type="Proteomes" id="UP000659654">
    <property type="component" value="Unassembled WGS sequence"/>
</dbReference>
<feature type="region of interest" description="Disordered" evidence="5">
    <location>
        <begin position="90"/>
        <end position="123"/>
    </location>
</feature>
<comment type="similarity">
    <text evidence="2 4">Belongs to the TUB family.</text>
</comment>
<evidence type="ECO:0000256" key="1">
    <source>
        <dbReference type="ARBA" id="ARBA00004496"/>
    </source>
</evidence>
<reference evidence="7" key="1">
    <citation type="submission" date="2020-09" db="EMBL/GenBank/DDBJ databases">
        <authorList>
            <person name="Kikuchi T."/>
        </authorList>
    </citation>
    <scope>NUCLEOTIDE SEQUENCE</scope>
    <source>
        <strain evidence="7">Ka4C1</strain>
    </source>
</reference>
<dbReference type="InterPro" id="IPR018066">
    <property type="entry name" value="Tubby_C_CS"/>
</dbReference>
<feature type="region of interest" description="Disordered" evidence="5">
    <location>
        <begin position="19"/>
        <end position="50"/>
    </location>
</feature>
<accession>A0A7I8WYZ8</accession>
<dbReference type="SUPFAM" id="SSF54518">
    <property type="entry name" value="Tubby C-terminal domain-like"/>
    <property type="match status" value="1"/>
</dbReference>
<evidence type="ECO:0000256" key="5">
    <source>
        <dbReference type="SAM" id="MobiDB-lite"/>
    </source>
</evidence>
<evidence type="ECO:0000259" key="6">
    <source>
        <dbReference type="Pfam" id="PF01167"/>
    </source>
</evidence>
<dbReference type="Pfam" id="PF01167">
    <property type="entry name" value="Tub"/>
    <property type="match status" value="1"/>
</dbReference>
<dbReference type="PRINTS" id="PR01573">
    <property type="entry name" value="SUPERTUBBY"/>
</dbReference>
<dbReference type="EMBL" id="CAJFDI010000002">
    <property type="protein sequence ID" value="CAD5217851.1"/>
    <property type="molecule type" value="Genomic_DNA"/>
</dbReference>
<name>A0A7I8WYZ8_BURXY</name>